<dbReference type="Proteomes" id="UP000440096">
    <property type="component" value="Unassembled WGS sequence"/>
</dbReference>
<dbReference type="InterPro" id="IPR013130">
    <property type="entry name" value="Fe3_Rdtase_TM_dom"/>
</dbReference>
<evidence type="ECO:0000256" key="8">
    <source>
        <dbReference type="ARBA" id="ARBA00022989"/>
    </source>
</evidence>
<evidence type="ECO:0000256" key="1">
    <source>
        <dbReference type="ARBA" id="ARBA00001974"/>
    </source>
</evidence>
<comment type="cofactor">
    <cofactor evidence="1">
        <name>FAD</name>
        <dbReference type="ChEBI" id="CHEBI:57692"/>
    </cofactor>
</comment>
<dbReference type="SUPFAM" id="SSF63380">
    <property type="entry name" value="Riboflavin synthase domain-like"/>
    <property type="match status" value="1"/>
</dbReference>
<evidence type="ECO:0000256" key="5">
    <source>
        <dbReference type="ARBA" id="ARBA00022714"/>
    </source>
</evidence>
<evidence type="ECO:0000256" key="13">
    <source>
        <dbReference type="SAM" id="Phobius"/>
    </source>
</evidence>
<dbReference type="PANTHER" id="PTHR47354">
    <property type="entry name" value="NADH OXIDOREDUCTASE HCR"/>
    <property type="match status" value="1"/>
</dbReference>
<evidence type="ECO:0000256" key="4">
    <source>
        <dbReference type="ARBA" id="ARBA00022692"/>
    </source>
</evidence>
<keyword evidence="7" id="KW-0274">FAD</keyword>
<keyword evidence="12 13" id="KW-0472">Membrane</keyword>
<accession>A0A6N7YM96</accession>
<dbReference type="AlphaFoldDB" id="A0A6N7YM96"/>
<dbReference type="SFLD" id="SFLDG01168">
    <property type="entry name" value="Ferric_reductase_subgroup_(FRE"/>
    <property type="match status" value="1"/>
</dbReference>
<dbReference type="OrthoDB" id="9801223at2"/>
<dbReference type="EMBL" id="WMBA01000004">
    <property type="protein sequence ID" value="MTD53152.1"/>
    <property type="molecule type" value="Genomic_DNA"/>
</dbReference>
<dbReference type="InterPro" id="IPR050415">
    <property type="entry name" value="MRET"/>
</dbReference>
<keyword evidence="16" id="KW-1185">Reference proteome</keyword>
<protein>
    <submittedName>
        <fullName evidence="15">Oxidoreductase</fullName>
    </submittedName>
</protein>
<gene>
    <name evidence="15" type="ORF">GKO32_04040</name>
</gene>
<dbReference type="PRINTS" id="PR00410">
    <property type="entry name" value="PHEHYDRXLASE"/>
</dbReference>
<dbReference type="PROSITE" id="PS51384">
    <property type="entry name" value="FAD_FR"/>
    <property type="match status" value="1"/>
</dbReference>
<dbReference type="GO" id="GO:0016020">
    <property type="term" value="C:membrane"/>
    <property type="evidence" value="ECO:0007669"/>
    <property type="project" value="UniProtKB-SubCell"/>
</dbReference>
<comment type="subcellular location">
    <subcellularLocation>
        <location evidence="2">Membrane</location>
        <topology evidence="2">Multi-pass membrane protein</topology>
    </subcellularLocation>
</comment>
<keyword evidence="3" id="KW-0285">Flavoprotein</keyword>
<dbReference type="GO" id="GO:0046872">
    <property type="term" value="F:metal ion binding"/>
    <property type="evidence" value="ECO:0007669"/>
    <property type="project" value="UniProtKB-KW"/>
</dbReference>
<dbReference type="InterPro" id="IPR017927">
    <property type="entry name" value="FAD-bd_FR_type"/>
</dbReference>
<evidence type="ECO:0000259" key="14">
    <source>
        <dbReference type="PROSITE" id="PS51384"/>
    </source>
</evidence>
<comment type="caution">
    <text evidence="15">The sequence shown here is derived from an EMBL/GenBank/DDBJ whole genome shotgun (WGS) entry which is preliminary data.</text>
</comment>
<dbReference type="GO" id="GO:0051537">
    <property type="term" value="F:2 iron, 2 sulfur cluster binding"/>
    <property type="evidence" value="ECO:0007669"/>
    <property type="project" value="UniProtKB-KW"/>
</dbReference>
<feature type="transmembrane region" description="Helical" evidence="13">
    <location>
        <begin position="150"/>
        <end position="170"/>
    </location>
</feature>
<keyword evidence="4 13" id="KW-0812">Transmembrane</keyword>
<feature type="transmembrane region" description="Helical" evidence="13">
    <location>
        <begin position="108"/>
        <end position="130"/>
    </location>
</feature>
<evidence type="ECO:0000256" key="9">
    <source>
        <dbReference type="ARBA" id="ARBA00023002"/>
    </source>
</evidence>
<dbReference type="Pfam" id="PF01794">
    <property type="entry name" value="Ferric_reduct"/>
    <property type="match status" value="1"/>
</dbReference>
<evidence type="ECO:0000256" key="10">
    <source>
        <dbReference type="ARBA" id="ARBA00023004"/>
    </source>
</evidence>
<evidence type="ECO:0000256" key="2">
    <source>
        <dbReference type="ARBA" id="ARBA00004141"/>
    </source>
</evidence>
<dbReference type="InterPro" id="IPR001433">
    <property type="entry name" value="OxRdtase_FAD/NAD-bd"/>
</dbReference>
<name>A0A6N7YM96_9PSEU</name>
<evidence type="ECO:0000256" key="3">
    <source>
        <dbReference type="ARBA" id="ARBA00022630"/>
    </source>
</evidence>
<keyword evidence="8 13" id="KW-1133">Transmembrane helix</keyword>
<proteinExistence type="predicted"/>
<keyword evidence="10" id="KW-0408">Iron</keyword>
<dbReference type="GO" id="GO:0016491">
    <property type="term" value="F:oxidoreductase activity"/>
    <property type="evidence" value="ECO:0007669"/>
    <property type="project" value="UniProtKB-KW"/>
</dbReference>
<evidence type="ECO:0000313" key="16">
    <source>
        <dbReference type="Proteomes" id="UP000440096"/>
    </source>
</evidence>
<reference evidence="15 16" key="1">
    <citation type="submission" date="2019-11" db="EMBL/GenBank/DDBJ databases">
        <title>Draft genome of Amycolatopsis RM579.</title>
        <authorList>
            <person name="Duangmal K."/>
            <person name="Mingma R."/>
        </authorList>
    </citation>
    <scope>NUCLEOTIDE SEQUENCE [LARGE SCALE GENOMIC DNA]</scope>
    <source>
        <strain evidence="15 16">RM579</strain>
    </source>
</reference>
<dbReference type="InterPro" id="IPR039261">
    <property type="entry name" value="FNR_nucleotide-bd"/>
</dbReference>
<dbReference type="InterPro" id="IPR017938">
    <property type="entry name" value="Riboflavin_synthase-like_b-brl"/>
</dbReference>
<feature type="transmembrane region" description="Helical" evidence="13">
    <location>
        <begin position="213"/>
        <end position="233"/>
    </location>
</feature>
<keyword evidence="6" id="KW-0479">Metal-binding</keyword>
<feature type="transmembrane region" description="Helical" evidence="13">
    <location>
        <begin position="67"/>
        <end position="87"/>
    </location>
</feature>
<dbReference type="SUPFAM" id="SSF52343">
    <property type="entry name" value="Ferredoxin reductase-like, C-terminal NADP-linked domain"/>
    <property type="match status" value="1"/>
</dbReference>
<evidence type="ECO:0000256" key="12">
    <source>
        <dbReference type="ARBA" id="ARBA00023136"/>
    </source>
</evidence>
<keyword evidence="5" id="KW-0001">2Fe-2S</keyword>
<feature type="transmembrane region" description="Helical" evidence="13">
    <location>
        <begin position="182"/>
        <end position="201"/>
    </location>
</feature>
<dbReference type="Gene3D" id="3.40.50.80">
    <property type="entry name" value="Nucleotide-binding domain of ferredoxin-NADP reductase (FNR) module"/>
    <property type="match status" value="1"/>
</dbReference>
<keyword evidence="11" id="KW-0411">Iron-sulfur</keyword>
<evidence type="ECO:0000256" key="11">
    <source>
        <dbReference type="ARBA" id="ARBA00023014"/>
    </source>
</evidence>
<evidence type="ECO:0000313" key="15">
    <source>
        <dbReference type="EMBL" id="MTD53152.1"/>
    </source>
</evidence>
<dbReference type="SFLD" id="SFLDS00052">
    <property type="entry name" value="Ferric_Reductase_Domain"/>
    <property type="match status" value="1"/>
</dbReference>
<dbReference type="CDD" id="cd06198">
    <property type="entry name" value="FNR_like_3"/>
    <property type="match status" value="1"/>
</dbReference>
<dbReference type="GO" id="GO:0050660">
    <property type="term" value="F:flavin adenine dinucleotide binding"/>
    <property type="evidence" value="ECO:0007669"/>
    <property type="project" value="TreeGrafter"/>
</dbReference>
<dbReference type="Pfam" id="PF00175">
    <property type="entry name" value="NAD_binding_1"/>
    <property type="match status" value="1"/>
</dbReference>
<dbReference type="Gene3D" id="2.40.30.10">
    <property type="entry name" value="Translation factors"/>
    <property type="match status" value="1"/>
</dbReference>
<keyword evidence="9" id="KW-0560">Oxidoreductase</keyword>
<feature type="domain" description="FAD-binding FR-type" evidence="14">
    <location>
        <begin position="238"/>
        <end position="338"/>
    </location>
</feature>
<dbReference type="PANTHER" id="PTHR47354:SF8">
    <property type="entry name" value="1,2-PHENYLACETYL-COA EPOXIDASE, SUBUNIT E"/>
    <property type="match status" value="1"/>
</dbReference>
<evidence type="ECO:0000256" key="7">
    <source>
        <dbReference type="ARBA" id="ARBA00022827"/>
    </source>
</evidence>
<sequence>MNAAHPAGHSWEVSWSPPRFHSENTPTLDVVNARWWLFALLGLNAAWVTDLFVLGHELSAPGGVLTVLGRLAGLYGALVLVLQLVLISRLPWLESRLGLDRLTQWHRWTGFWVLWLLVAHVVFITLGYAAQDGSPVLAEVGTLVFHTDDVLLATIAFVLLVVVGVTSARAARRRLRYESWHLLHLLAYLAVVLGFLHQVSIGQDFTGSPAGRLYWWSLYGLALGLVAISRIGLPLVRNLRHRLRVESVVAESDDVVSVVITGRALDALPARAGQFFLWRFLTAGHWQEAHPYSLSAMPDGRRLRITVKALGDGSAWLRHVRPGTRVLAEGPYGAFTAQRRTQRKVLLIAGGVGVTPVRALLEEFAARRDDIALIYRTSTTGSAVLADELRHWAARCGARMFLVLGPSTAIGRFGPVLGPRHLAAMVPDIRHRDVYVCGPPGMTDAVRGVLTELGVPAGQCHTERFAFAA</sequence>
<feature type="transmembrane region" description="Helical" evidence="13">
    <location>
        <begin position="35"/>
        <end position="55"/>
    </location>
</feature>
<evidence type="ECO:0000256" key="6">
    <source>
        <dbReference type="ARBA" id="ARBA00022723"/>
    </source>
</evidence>
<organism evidence="15 16">
    <name type="scientific">Amycolatopsis pithecellobii</name>
    <dbReference type="NCBI Taxonomy" id="664692"/>
    <lineage>
        <taxon>Bacteria</taxon>
        <taxon>Bacillati</taxon>
        <taxon>Actinomycetota</taxon>
        <taxon>Actinomycetes</taxon>
        <taxon>Pseudonocardiales</taxon>
        <taxon>Pseudonocardiaceae</taxon>
        <taxon>Amycolatopsis</taxon>
    </lineage>
</organism>